<protein>
    <submittedName>
        <fullName evidence="1">Type VI secretion system tube protein Hcp</fullName>
    </submittedName>
</protein>
<dbReference type="Proteomes" id="UP000678374">
    <property type="component" value="Unassembled WGS sequence"/>
</dbReference>
<dbReference type="InterPro" id="IPR036624">
    <property type="entry name" value="Hcp1-lik_sf"/>
</dbReference>
<dbReference type="Pfam" id="PF05638">
    <property type="entry name" value="T6SS_HCP"/>
    <property type="match status" value="1"/>
</dbReference>
<dbReference type="PANTHER" id="PTHR36152">
    <property type="entry name" value="CYTOPLASMIC PROTEIN-RELATED"/>
    <property type="match status" value="1"/>
</dbReference>
<evidence type="ECO:0000313" key="2">
    <source>
        <dbReference type="Proteomes" id="UP000678374"/>
    </source>
</evidence>
<accession>A0A940YKP4</accession>
<dbReference type="SUPFAM" id="SSF141452">
    <property type="entry name" value="Hcp1-like"/>
    <property type="match status" value="1"/>
</dbReference>
<dbReference type="PANTHER" id="PTHR36152:SF1">
    <property type="entry name" value="UBIQUITIN-LIKE DOMAIN-CONTAINING PROTEIN"/>
    <property type="match status" value="1"/>
</dbReference>
<sequence>MSDSLIYLEITFEKANVLKGESTVSGFKKQIELESFKWGMAVEEVRDEGSQRGSSGVKFETLDLVGFFDFSTTGMLTALRERDKIVTANLSVIHAVQPKDRPKELLIIKISDGYVEDLQIDISSGKVTQAKVNLKLSYKEIDVKYFPATRSRDDRGGSVSFNGQVRTPAG</sequence>
<comment type="caution">
    <text evidence="1">The sequence shown here is derived from an EMBL/GenBank/DDBJ whole genome shotgun (WGS) entry which is preliminary data.</text>
</comment>
<keyword evidence="2" id="KW-1185">Reference proteome</keyword>
<dbReference type="InterPro" id="IPR053165">
    <property type="entry name" value="HSI-I_assembly_Hcp1"/>
</dbReference>
<dbReference type="EMBL" id="JAGQDE010000026">
    <property type="protein sequence ID" value="MBQ0961314.1"/>
    <property type="molecule type" value="Genomic_DNA"/>
</dbReference>
<reference evidence="1" key="1">
    <citation type="submission" date="2021-04" db="EMBL/GenBank/DDBJ databases">
        <title>The genome sequence of Ideonella sp. 4Y11.</title>
        <authorList>
            <person name="Liu Y."/>
        </authorList>
    </citation>
    <scope>NUCLEOTIDE SEQUENCE</scope>
    <source>
        <strain evidence="1">4Y11</strain>
    </source>
</reference>
<dbReference type="InterPro" id="IPR008514">
    <property type="entry name" value="T6SS_Hcp"/>
</dbReference>
<name>A0A940YKP4_9BURK</name>
<dbReference type="AlphaFoldDB" id="A0A940YKP4"/>
<proteinExistence type="predicted"/>
<organism evidence="1 2">
    <name type="scientific">Ideonella aquatica</name>
    <dbReference type="NCBI Taxonomy" id="2824119"/>
    <lineage>
        <taxon>Bacteria</taxon>
        <taxon>Pseudomonadati</taxon>
        <taxon>Pseudomonadota</taxon>
        <taxon>Betaproteobacteria</taxon>
        <taxon>Burkholderiales</taxon>
        <taxon>Sphaerotilaceae</taxon>
        <taxon>Ideonella</taxon>
    </lineage>
</organism>
<dbReference type="Gene3D" id="2.30.110.20">
    <property type="entry name" value="Hcp1-like"/>
    <property type="match status" value="1"/>
</dbReference>
<evidence type="ECO:0000313" key="1">
    <source>
        <dbReference type="EMBL" id="MBQ0961314.1"/>
    </source>
</evidence>
<gene>
    <name evidence="1" type="ORF">KAK06_20325</name>
</gene>
<dbReference type="RefSeq" id="WP_210803998.1">
    <property type="nucleotide sequence ID" value="NZ_JAGQDE010000026.1"/>
</dbReference>